<dbReference type="SUPFAM" id="SSF52467">
    <property type="entry name" value="DHS-like NAD/FAD-binding domain"/>
    <property type="match status" value="1"/>
</dbReference>
<evidence type="ECO:0000313" key="16">
    <source>
        <dbReference type="Proteomes" id="UP001255856"/>
    </source>
</evidence>
<evidence type="ECO:0000256" key="12">
    <source>
        <dbReference type="PIRSR" id="PIRSR036565-2"/>
    </source>
</evidence>
<dbReference type="AlphaFoldDB" id="A0AAD9MIC5"/>
<dbReference type="Gene3D" id="3.40.50.1220">
    <property type="entry name" value="TPP-binding domain"/>
    <property type="match status" value="1"/>
</dbReference>
<keyword evidence="11" id="KW-0456">Lyase</keyword>
<evidence type="ECO:0000256" key="8">
    <source>
        <dbReference type="ARBA" id="ARBA00022793"/>
    </source>
</evidence>
<keyword evidence="9 12" id="KW-0460">Magnesium</keyword>
<feature type="binding site" evidence="12">
    <location>
        <position position="426"/>
    </location>
    <ligand>
        <name>Mg(2+)</name>
        <dbReference type="ChEBI" id="CHEBI:18420"/>
    </ligand>
</feature>
<dbReference type="InterPro" id="IPR029035">
    <property type="entry name" value="DHS-like_NAD/FAD-binding_dom"/>
</dbReference>
<comment type="catalytic activity">
    <reaction evidence="1">
        <text>a 2-oxocarboxylate + H(+) = an aldehyde + CO2</text>
        <dbReference type="Rhea" id="RHEA:11628"/>
        <dbReference type="ChEBI" id="CHEBI:15378"/>
        <dbReference type="ChEBI" id="CHEBI:16526"/>
        <dbReference type="ChEBI" id="CHEBI:17478"/>
        <dbReference type="ChEBI" id="CHEBI:35179"/>
        <dbReference type="EC" id="4.1.1.1"/>
    </reaction>
</comment>
<keyword evidence="7 12" id="KW-0479">Metal-binding</keyword>
<dbReference type="Pfam" id="PF02776">
    <property type="entry name" value="TPP_enzyme_N"/>
    <property type="match status" value="1"/>
</dbReference>
<dbReference type="Pfam" id="PF02775">
    <property type="entry name" value="TPP_enzyme_C"/>
    <property type="match status" value="1"/>
</dbReference>
<comment type="cofactor">
    <cofactor evidence="3">
        <name>thiamine diphosphate</name>
        <dbReference type="ChEBI" id="CHEBI:58937"/>
    </cofactor>
</comment>
<evidence type="ECO:0000313" key="15">
    <source>
        <dbReference type="EMBL" id="KAK2078197.1"/>
    </source>
</evidence>
<feature type="domain" description="Thiamine pyrophosphate enzyme TPP-binding" evidence="13">
    <location>
        <begin position="391"/>
        <end position="512"/>
    </location>
</feature>
<evidence type="ECO:0000256" key="4">
    <source>
        <dbReference type="ARBA" id="ARBA00007812"/>
    </source>
</evidence>
<dbReference type="PANTHER" id="PTHR43452:SF1">
    <property type="entry name" value="PYRUVATE DECARBOXYLASE C186.09-RELATED"/>
    <property type="match status" value="1"/>
</dbReference>
<dbReference type="GO" id="GO:0046872">
    <property type="term" value="F:metal ion binding"/>
    <property type="evidence" value="ECO:0007669"/>
    <property type="project" value="UniProtKB-KW"/>
</dbReference>
<gene>
    <name evidence="15" type="ORF">QBZ16_004065</name>
</gene>
<evidence type="ECO:0000256" key="6">
    <source>
        <dbReference type="ARBA" id="ARBA00013202"/>
    </source>
</evidence>
<feature type="binding site" evidence="12">
    <location>
        <position position="453"/>
    </location>
    <ligand>
        <name>Mg(2+)</name>
        <dbReference type="ChEBI" id="CHEBI:18420"/>
    </ligand>
</feature>
<dbReference type="InterPro" id="IPR029061">
    <property type="entry name" value="THDP-binding"/>
</dbReference>
<dbReference type="PANTHER" id="PTHR43452">
    <property type="entry name" value="PYRUVATE DECARBOXYLASE"/>
    <property type="match status" value="1"/>
</dbReference>
<evidence type="ECO:0000256" key="2">
    <source>
        <dbReference type="ARBA" id="ARBA00001920"/>
    </source>
</evidence>
<dbReference type="Gene3D" id="3.40.50.970">
    <property type="match status" value="2"/>
</dbReference>
<keyword evidence="10" id="KW-0786">Thiamine pyrophosphate</keyword>
<organism evidence="15 16">
    <name type="scientific">Prototheca wickerhamii</name>
    <dbReference type="NCBI Taxonomy" id="3111"/>
    <lineage>
        <taxon>Eukaryota</taxon>
        <taxon>Viridiplantae</taxon>
        <taxon>Chlorophyta</taxon>
        <taxon>core chlorophytes</taxon>
        <taxon>Trebouxiophyceae</taxon>
        <taxon>Chlorellales</taxon>
        <taxon>Chlorellaceae</taxon>
        <taxon>Prototheca</taxon>
    </lineage>
</organism>
<dbReference type="GO" id="GO:0000949">
    <property type="term" value="P:aromatic amino acid family catabolic process to alcohol via Ehrlich pathway"/>
    <property type="evidence" value="ECO:0007669"/>
    <property type="project" value="TreeGrafter"/>
</dbReference>
<comment type="similarity">
    <text evidence="4">Belongs to the TPP enzyme family.</text>
</comment>
<dbReference type="GO" id="GO:0030976">
    <property type="term" value="F:thiamine pyrophosphate binding"/>
    <property type="evidence" value="ECO:0007669"/>
    <property type="project" value="InterPro"/>
</dbReference>
<dbReference type="SUPFAM" id="SSF52518">
    <property type="entry name" value="Thiamin diphosphate-binding fold (THDP-binding)"/>
    <property type="match status" value="2"/>
</dbReference>
<evidence type="ECO:0000256" key="9">
    <source>
        <dbReference type="ARBA" id="ARBA00022842"/>
    </source>
</evidence>
<dbReference type="InterPro" id="IPR012110">
    <property type="entry name" value="PDC/IPDC-like"/>
</dbReference>
<dbReference type="GO" id="GO:0005829">
    <property type="term" value="C:cytosol"/>
    <property type="evidence" value="ECO:0007669"/>
    <property type="project" value="TreeGrafter"/>
</dbReference>
<feature type="domain" description="Thiamine pyrophosphate enzyme N-terminal TPP-binding" evidence="14">
    <location>
        <begin position="4"/>
        <end position="110"/>
    </location>
</feature>
<evidence type="ECO:0000259" key="13">
    <source>
        <dbReference type="Pfam" id="PF02775"/>
    </source>
</evidence>
<evidence type="ECO:0000259" key="14">
    <source>
        <dbReference type="Pfam" id="PF02776"/>
    </source>
</evidence>
<sequence length="558" mass="59999">MGRSLGQHLADRLSQIGCKRFFGVPGDYNLTLLDELVKDGSIEGRWTCNELNAGYAADGYARVAGVGAVVTTYTVGGLSVINAVAGAYAENLPVICITGAPNTNDLYSHRIVHHTIAAKGSMEQELHCMRQVTCAQVIISELSEAHEQIDHAISSALHASKPVYIAVCCNLSSLSHPSFDRPPVPYSLALKRSNPESLAQAVRCAAEFLASKQKPVAVGGSLMRVAKAADAFIAFAEAAQYPIAYMGTYWGSISQPFVSEVVESADAYLFAGATFNDYATTGPQPQPQPGQDVVIAGGLNGMVFGCVCMGDFLRELAKAVQPNDTAAQIYERLYTPPHEVPPSAEGSPLRTKHLFAHVQDLLDAQTVLLAETGDSIFNCQKLRLPRGCAYEWSQQYGSIGWSVGATLGAAVAGKEVGKRVVACIGDGSFQVTAQDLSTMMRYETNPVIVLINNGGYTIEIEIHDGPKQNNYNHIKNWDYVAFAQALRNGEGKLFAQKITTEAELVEAIEKVKGEAADCLCFLECIIDRDDCSSELLEWGARVAAANSRPPRNDDGPVL</sequence>
<dbReference type="CDD" id="cd07038">
    <property type="entry name" value="TPP_PYR_PDC_IPDC_like"/>
    <property type="match status" value="1"/>
</dbReference>
<keyword evidence="8" id="KW-0210">Decarboxylase</keyword>
<keyword evidence="16" id="KW-1185">Reference proteome</keyword>
<evidence type="ECO:0000256" key="5">
    <source>
        <dbReference type="ARBA" id="ARBA00011881"/>
    </source>
</evidence>
<protein>
    <recommendedName>
        <fullName evidence="6">pyruvate decarboxylase</fullName>
        <ecNumber evidence="6">4.1.1.1</ecNumber>
    </recommendedName>
</protein>
<dbReference type="InterPro" id="IPR011766">
    <property type="entry name" value="TPP_enzyme_TPP-bd"/>
</dbReference>
<evidence type="ECO:0000256" key="3">
    <source>
        <dbReference type="ARBA" id="ARBA00001964"/>
    </source>
</evidence>
<dbReference type="InterPro" id="IPR047213">
    <property type="entry name" value="TPP_PYR_PDC_IPDC-like"/>
</dbReference>
<dbReference type="CDD" id="cd02005">
    <property type="entry name" value="TPP_PDC_IPDC"/>
    <property type="match status" value="1"/>
</dbReference>
<dbReference type="FunFam" id="3.40.50.970:FF:000024">
    <property type="entry name" value="Pyruvate decarboxylase isozyme"/>
    <property type="match status" value="1"/>
</dbReference>
<reference evidence="15" key="1">
    <citation type="submission" date="2021-01" db="EMBL/GenBank/DDBJ databases">
        <authorList>
            <person name="Eckstrom K.M.E."/>
        </authorList>
    </citation>
    <scope>NUCLEOTIDE SEQUENCE</scope>
    <source>
        <strain evidence="15">UVCC 0001</strain>
    </source>
</reference>
<evidence type="ECO:0000256" key="11">
    <source>
        <dbReference type="ARBA" id="ARBA00023239"/>
    </source>
</evidence>
<feature type="binding site" evidence="12">
    <location>
        <position position="455"/>
    </location>
    <ligand>
        <name>Mg(2+)</name>
        <dbReference type="ChEBI" id="CHEBI:18420"/>
    </ligand>
</feature>
<name>A0AAD9MIC5_PROWI</name>
<comment type="cofactor">
    <cofactor evidence="12">
        <name>Mg(2+)</name>
        <dbReference type="ChEBI" id="CHEBI:18420"/>
    </cofactor>
    <text evidence="12">Binds 1 Mg(2+) per subunit.</text>
</comment>
<evidence type="ECO:0000256" key="7">
    <source>
        <dbReference type="ARBA" id="ARBA00022723"/>
    </source>
</evidence>
<dbReference type="GO" id="GO:0004737">
    <property type="term" value="F:pyruvate decarboxylase activity"/>
    <property type="evidence" value="ECO:0007669"/>
    <property type="project" value="UniProtKB-EC"/>
</dbReference>
<comment type="subunit">
    <text evidence="5">Homotetramer.</text>
</comment>
<dbReference type="InterPro" id="IPR012001">
    <property type="entry name" value="Thiamin_PyroP_enz_TPP-bd_dom"/>
</dbReference>
<dbReference type="EC" id="4.1.1.1" evidence="6"/>
<dbReference type="InterPro" id="IPR047214">
    <property type="entry name" value="TPP_PDC_IPDC"/>
</dbReference>
<accession>A0AAD9MIC5</accession>
<dbReference type="EMBL" id="JASFZW010000005">
    <property type="protein sequence ID" value="KAK2078197.1"/>
    <property type="molecule type" value="Genomic_DNA"/>
</dbReference>
<comment type="cofactor">
    <cofactor evidence="2">
        <name>a metal cation</name>
        <dbReference type="ChEBI" id="CHEBI:25213"/>
    </cofactor>
</comment>
<dbReference type="PIRSF" id="PIRSF036565">
    <property type="entry name" value="Pyruvt_ip_decrb"/>
    <property type="match status" value="1"/>
</dbReference>
<evidence type="ECO:0000256" key="10">
    <source>
        <dbReference type="ARBA" id="ARBA00023052"/>
    </source>
</evidence>
<evidence type="ECO:0000256" key="1">
    <source>
        <dbReference type="ARBA" id="ARBA00001041"/>
    </source>
</evidence>
<comment type="caution">
    <text evidence="15">The sequence shown here is derived from an EMBL/GenBank/DDBJ whole genome shotgun (WGS) entry which is preliminary data.</text>
</comment>
<proteinExistence type="inferred from homology"/>
<dbReference type="Proteomes" id="UP001255856">
    <property type="component" value="Unassembled WGS sequence"/>
</dbReference>